<dbReference type="Pfam" id="PF11013">
    <property type="entry name" value="DUF2851"/>
    <property type="match status" value="1"/>
</dbReference>
<sequence length="425" mass="49146">MREDFLHYLWKHKKFRLNMLETVQGEPIVISAVGQHNLNAGPDFFNAQISIGNQLWAGNVEIHVKSSDWYLHNHEQDTAYDNVILHVVWEHDTEIFRKDNSKIPTLVLKGIVSQETLAGYNNLFLKTGKWINCENDFASVNDFDLQHWLERLYIERLGRKSKGIQEVLRETKNDWEAVLFIMLAKNFGLKVNGAAFLSMAQSIDYSVVRKSQSNQATLEALFFGQTGLLESDIQNPYYQNLVGEYRFLKQKFGLRNQSVLPVQYFRLRPPNFPTIRLSQLASLYAIHKNLFSIILEINTLEGFYKLFKVSTSEFWKTHYTFEKESKPSAKMLTKSFIDLLLINTVLPLKFCFARTQGKHVGEDVLQIATEMKSEKNSIVEAFNKLKHVSKSAYHSQALIQLKTEYCDKNKCLQCSIGNKLIVKNT</sequence>
<proteinExistence type="predicted"/>
<name>A0A8J6PWN1_9FLAO</name>
<dbReference type="InterPro" id="IPR021272">
    <property type="entry name" value="DUF2851"/>
</dbReference>
<dbReference type="EMBL" id="JACVXD010000004">
    <property type="protein sequence ID" value="MBD0824333.1"/>
    <property type="molecule type" value="Genomic_DNA"/>
</dbReference>
<comment type="caution">
    <text evidence="1">The sequence shown here is derived from an EMBL/GenBank/DDBJ whole genome shotgun (WGS) entry which is preliminary data.</text>
</comment>
<dbReference type="RefSeq" id="WP_188223626.1">
    <property type="nucleotide sequence ID" value="NZ_JACVXD010000004.1"/>
</dbReference>
<keyword evidence="2" id="KW-1185">Reference proteome</keyword>
<gene>
    <name evidence="1" type="ORF">ICJ85_09895</name>
</gene>
<evidence type="ECO:0000313" key="1">
    <source>
        <dbReference type="EMBL" id="MBD0824333.1"/>
    </source>
</evidence>
<organism evidence="1 2">
    <name type="scientific">Aestuariibaculum marinum</name>
    <dbReference type="NCBI Taxonomy" id="2683592"/>
    <lineage>
        <taxon>Bacteria</taxon>
        <taxon>Pseudomonadati</taxon>
        <taxon>Bacteroidota</taxon>
        <taxon>Flavobacteriia</taxon>
        <taxon>Flavobacteriales</taxon>
        <taxon>Flavobacteriaceae</taxon>
    </lineage>
</organism>
<evidence type="ECO:0000313" key="2">
    <source>
        <dbReference type="Proteomes" id="UP000621516"/>
    </source>
</evidence>
<reference evidence="1 2" key="1">
    <citation type="journal article" date="2018" name="J. Microbiol.">
        <title>Aestuariibaculum marinum sp. nov., a marine bacterium isolated from seawater in South Korea.</title>
        <authorList>
            <person name="Choi J."/>
            <person name="Lee D."/>
            <person name="Jang J.H."/>
            <person name="Cha S."/>
            <person name="Seo T."/>
        </authorList>
    </citation>
    <scope>NUCLEOTIDE SEQUENCE [LARGE SCALE GENOMIC DNA]</scope>
    <source>
        <strain evidence="1 2">IP7</strain>
    </source>
</reference>
<accession>A0A8J6PWN1</accession>
<dbReference type="AlphaFoldDB" id="A0A8J6PWN1"/>
<dbReference type="Proteomes" id="UP000621516">
    <property type="component" value="Unassembled WGS sequence"/>
</dbReference>
<protein>
    <submittedName>
        <fullName evidence="1">DUF2851 family protein</fullName>
    </submittedName>
</protein>